<name>A0A3B6KML6_WHEAT</name>
<dbReference type="InterPro" id="IPR012876">
    <property type="entry name" value="DUF1677_pln"/>
</dbReference>
<keyword evidence="3" id="KW-1185">Reference proteome</keyword>
<dbReference type="Pfam" id="PF07911">
    <property type="entry name" value="DUF1677"/>
    <property type="match status" value="1"/>
</dbReference>
<dbReference type="Gramene" id="TraesWEE_scaffold_054311_01G000100.1">
    <property type="protein sequence ID" value="TraesWEE_scaffold_054311_01G000100.1"/>
    <property type="gene ID" value="TraesWEE_scaffold_054311_01G000100"/>
</dbReference>
<dbReference type="Gramene" id="TraesCS5A03G0923000.1">
    <property type="protein sequence ID" value="TraesCS5A03G0923000.1.CDS1"/>
    <property type="gene ID" value="TraesCS5A03G0923000"/>
</dbReference>
<organism evidence="2">
    <name type="scientific">Triticum aestivum</name>
    <name type="common">Wheat</name>
    <dbReference type="NCBI Taxonomy" id="4565"/>
    <lineage>
        <taxon>Eukaryota</taxon>
        <taxon>Viridiplantae</taxon>
        <taxon>Streptophyta</taxon>
        <taxon>Embryophyta</taxon>
        <taxon>Tracheophyta</taxon>
        <taxon>Spermatophyta</taxon>
        <taxon>Magnoliopsida</taxon>
        <taxon>Liliopsida</taxon>
        <taxon>Poales</taxon>
        <taxon>Poaceae</taxon>
        <taxon>BOP clade</taxon>
        <taxon>Pooideae</taxon>
        <taxon>Triticodae</taxon>
        <taxon>Triticeae</taxon>
        <taxon>Triticinae</taxon>
        <taxon>Triticum</taxon>
    </lineage>
</organism>
<dbReference type="PANTHER" id="PTHR33108">
    <property type="entry name" value="OS01G0745000 PROTEIN"/>
    <property type="match status" value="1"/>
</dbReference>
<dbReference type="Gramene" id="TraesLAC5A03G02682720.1">
    <property type="protein sequence ID" value="TraesLAC5A03G02682720.1.CDS1"/>
    <property type="gene ID" value="TraesLAC5A03G02682720"/>
</dbReference>
<evidence type="ECO:0000313" key="2">
    <source>
        <dbReference type="EnsemblPlants" id="TraesCS5A02G384900.1.cds1"/>
    </source>
</evidence>
<dbReference type="Gramene" id="TraesCLE_scaffold_207696_01G000100.1">
    <property type="protein sequence ID" value="TraesCLE_scaffold_207696_01G000100.1"/>
    <property type="gene ID" value="TraesCLE_scaffold_207696_01G000100"/>
</dbReference>
<dbReference type="Gramene" id="TraesRN5A0100936600.1">
    <property type="protein sequence ID" value="TraesRN5A0100936600.1"/>
    <property type="gene ID" value="TraesRN5A0100936600"/>
</dbReference>
<dbReference type="STRING" id="4565.A0A3B6KML6"/>
<feature type="region of interest" description="Disordered" evidence="1">
    <location>
        <begin position="93"/>
        <end position="123"/>
    </location>
</feature>
<feature type="compositionally biased region" description="Basic residues" evidence="1">
    <location>
        <begin position="100"/>
        <end position="115"/>
    </location>
</feature>
<dbReference type="EnsemblPlants" id="TraesCS5A02G384900.1">
    <property type="protein sequence ID" value="TraesCS5A02G384900.1.cds1"/>
    <property type="gene ID" value="TraesCS5A02G384900"/>
</dbReference>
<proteinExistence type="predicted"/>
<dbReference type="Gramene" id="TraesROB_scaffold_151399_01G000100.1">
    <property type="protein sequence ID" value="TraesROB_scaffold_151399_01G000100.1"/>
    <property type="gene ID" value="TraesROB_scaffold_151399_01G000100"/>
</dbReference>
<dbReference type="OrthoDB" id="671360at2759"/>
<reference evidence="2" key="2">
    <citation type="submission" date="2018-10" db="UniProtKB">
        <authorList>
            <consortium name="EnsemblPlants"/>
        </authorList>
    </citation>
    <scope>IDENTIFICATION</scope>
</reference>
<dbReference type="PANTHER" id="PTHR33108:SF8">
    <property type="entry name" value="EXPRESSED PROTEIN"/>
    <property type="match status" value="1"/>
</dbReference>
<sequence>MEAVVVSCDCCGLEEKCTGEYIGGVRAYFGGRWLCGLCSESVKYEASRSKRAAAMGVEEAVRAHMAFCRMFRRGGPAERVAKGMCQMLRRAACESTGPPHRPRRGGHRRRRRRQRPGTTAPRCRPPELMPASCDEVMLRHNLASYCICLYACDVIVYFVCLRQDF</sequence>
<dbReference type="Proteomes" id="UP000019116">
    <property type="component" value="Chromosome 5A"/>
</dbReference>
<accession>A0A3B6KML6</accession>
<evidence type="ECO:0000256" key="1">
    <source>
        <dbReference type="SAM" id="MobiDB-lite"/>
    </source>
</evidence>
<reference evidence="2" key="1">
    <citation type="submission" date="2018-08" db="EMBL/GenBank/DDBJ databases">
        <authorList>
            <person name="Rossello M."/>
        </authorList>
    </citation>
    <scope>NUCLEOTIDE SEQUENCE [LARGE SCALE GENOMIC DNA]</scope>
    <source>
        <strain evidence="2">cv. Chinese Spring</strain>
    </source>
</reference>
<evidence type="ECO:0000313" key="3">
    <source>
        <dbReference type="Proteomes" id="UP000019116"/>
    </source>
</evidence>
<dbReference type="Gramene" id="TraesCS5A02G384900.1">
    <property type="protein sequence ID" value="TraesCS5A02G384900.1.cds1"/>
    <property type="gene ID" value="TraesCS5A02G384900"/>
</dbReference>
<dbReference type="AlphaFoldDB" id="A0A3B6KML6"/>
<protein>
    <submittedName>
        <fullName evidence="2">Uncharacterized protein</fullName>
    </submittedName>
</protein>